<feature type="transmembrane region" description="Helical" evidence="1">
    <location>
        <begin position="272"/>
        <end position="293"/>
    </location>
</feature>
<protein>
    <recommendedName>
        <fullName evidence="4">ABC transporter permease</fullName>
    </recommendedName>
</protein>
<evidence type="ECO:0000313" key="2">
    <source>
        <dbReference type="EMBL" id="BAV95851.1"/>
    </source>
</evidence>
<dbReference type="EMBL" id="AP014940">
    <property type="protein sequence ID" value="BAV95851.1"/>
    <property type="molecule type" value="Genomic_DNA"/>
</dbReference>
<accession>A0AAU9AKQ5</accession>
<feature type="transmembrane region" description="Helical" evidence="1">
    <location>
        <begin position="333"/>
        <end position="352"/>
    </location>
</feature>
<evidence type="ECO:0000256" key="1">
    <source>
        <dbReference type="SAM" id="Phobius"/>
    </source>
</evidence>
<reference evidence="2 3" key="1">
    <citation type="journal article" date="2017" name="DNA Res.">
        <title>Complete genome sequence and expression profile of the commercial lytic enzyme producer Lysobacter enzymogenes M497-1.</title>
        <authorList>
            <person name="Takami H."/>
            <person name="Toyoda A."/>
            <person name="Uchiyama I."/>
            <person name="Itoh T."/>
            <person name="Takaki Y."/>
            <person name="Arai W."/>
            <person name="Nishi S."/>
            <person name="Kawai M."/>
            <person name="Shinya K."/>
            <person name="Ikeda H."/>
        </authorList>
    </citation>
    <scope>NUCLEOTIDE SEQUENCE [LARGE SCALE GENOMIC DNA]</scope>
    <source>
        <strain evidence="2 3">M497-1</strain>
    </source>
</reference>
<dbReference type="AlphaFoldDB" id="A0AAU9AKQ5"/>
<name>A0AAU9AKQ5_LYSEN</name>
<feature type="transmembrane region" description="Helical" evidence="1">
    <location>
        <begin position="57"/>
        <end position="77"/>
    </location>
</feature>
<keyword evidence="1" id="KW-0812">Transmembrane</keyword>
<feature type="transmembrane region" description="Helical" evidence="1">
    <location>
        <begin position="171"/>
        <end position="191"/>
    </location>
</feature>
<dbReference type="KEGG" id="lem:LEN_0364"/>
<evidence type="ECO:0000313" key="3">
    <source>
        <dbReference type="Proteomes" id="UP000218824"/>
    </source>
</evidence>
<evidence type="ECO:0008006" key="4">
    <source>
        <dbReference type="Google" id="ProtNLM"/>
    </source>
</evidence>
<feature type="transmembrane region" description="Helical" evidence="1">
    <location>
        <begin position="139"/>
        <end position="159"/>
    </location>
</feature>
<sequence length="358" mass="36921">MTAAPIQRHCAARGAARTLARSPFALTSPIMPPLFHPWLREARLAAVRGGGWRRGRVAVAALAAAVAASLALRAFGGEAAALPAALPRLIGQLPLPFVLLALATSYASARARLAGLDENLRHGWWAAAPLEPARITRTLALLAMLGAAAALLASAGLLAALGGDGARLRSAFFVLAAGVVPGTALGLVAALRQRRRPAQRLREGARAPLFALRWLDDTRLPHLSDWQRREALLRWRRGGHAWMIGAVLMGLPGSTALAAGAGVLLIATALAWFSLLAQACAGATVAAGSALAATPLPRRDLARAAWRYPAFAFVCAGAMAGAGAALLGLGWRAAPALLAAGALLCLPALAALRPGRRP</sequence>
<proteinExistence type="predicted"/>
<organism evidence="2 3">
    <name type="scientific">Lysobacter enzymogenes</name>
    <dbReference type="NCBI Taxonomy" id="69"/>
    <lineage>
        <taxon>Bacteria</taxon>
        <taxon>Pseudomonadati</taxon>
        <taxon>Pseudomonadota</taxon>
        <taxon>Gammaproteobacteria</taxon>
        <taxon>Lysobacterales</taxon>
        <taxon>Lysobacteraceae</taxon>
        <taxon>Lysobacter</taxon>
    </lineage>
</organism>
<feature type="transmembrane region" description="Helical" evidence="1">
    <location>
        <begin position="305"/>
        <end position="327"/>
    </location>
</feature>
<gene>
    <name evidence="2" type="ORF">LEN_0364</name>
</gene>
<keyword evidence="1" id="KW-0472">Membrane</keyword>
<dbReference type="Proteomes" id="UP000218824">
    <property type="component" value="Chromosome"/>
</dbReference>
<feature type="transmembrane region" description="Helical" evidence="1">
    <location>
        <begin position="241"/>
        <end position="266"/>
    </location>
</feature>
<keyword evidence="1" id="KW-1133">Transmembrane helix</keyword>
<feature type="transmembrane region" description="Helical" evidence="1">
    <location>
        <begin position="89"/>
        <end position="109"/>
    </location>
</feature>